<reference evidence="2 3" key="1">
    <citation type="journal article" date="2014" name="Genome Biol. Evol.">
        <title>The secreted proteins of Achlya hypogyna and Thraustotheca clavata identify the ancestral oomycete secretome and reveal gene acquisitions by horizontal gene transfer.</title>
        <authorList>
            <person name="Misner I."/>
            <person name="Blouin N."/>
            <person name="Leonard G."/>
            <person name="Richards T.A."/>
            <person name="Lane C.E."/>
        </authorList>
    </citation>
    <scope>NUCLEOTIDE SEQUENCE [LARGE SCALE GENOMIC DNA]</scope>
    <source>
        <strain evidence="2 3">ATCC 48635</strain>
    </source>
</reference>
<dbReference type="OrthoDB" id="71131at2759"/>
<feature type="compositionally biased region" description="Polar residues" evidence="1">
    <location>
        <begin position="80"/>
        <end position="93"/>
    </location>
</feature>
<organism evidence="2 3">
    <name type="scientific">Achlya hypogyna</name>
    <name type="common">Oomycete</name>
    <name type="synonym">Protoachlya hypogyna</name>
    <dbReference type="NCBI Taxonomy" id="1202772"/>
    <lineage>
        <taxon>Eukaryota</taxon>
        <taxon>Sar</taxon>
        <taxon>Stramenopiles</taxon>
        <taxon>Oomycota</taxon>
        <taxon>Saprolegniomycetes</taxon>
        <taxon>Saprolegniales</taxon>
        <taxon>Achlyaceae</taxon>
        <taxon>Achlya</taxon>
    </lineage>
</organism>
<accession>A0A1V9ZDN8</accession>
<name>A0A1V9ZDN8_ACHHY</name>
<sequence length="136" mass="15115">MADGCPALDALEREYAAVVNQRPIPPMDFTDMEEEEICHHGDEHQMLHSDSEEEVPLGYEPLHADSDDEDEDEDEEKGAATSTPSQQEKMSVNDVQTIQNAMQQLSLPAPSWGKNLSDEQLMALIMPKPTTATNHP</sequence>
<dbReference type="EMBL" id="JNBR01000154">
    <property type="protein sequence ID" value="OQR96098.1"/>
    <property type="molecule type" value="Genomic_DNA"/>
</dbReference>
<proteinExistence type="predicted"/>
<evidence type="ECO:0000256" key="1">
    <source>
        <dbReference type="SAM" id="MobiDB-lite"/>
    </source>
</evidence>
<dbReference type="Proteomes" id="UP000243579">
    <property type="component" value="Unassembled WGS sequence"/>
</dbReference>
<gene>
    <name evidence="2" type="ORF">ACHHYP_17032</name>
</gene>
<feature type="compositionally biased region" description="Basic and acidic residues" evidence="1">
    <location>
        <begin position="37"/>
        <end position="50"/>
    </location>
</feature>
<evidence type="ECO:0000313" key="2">
    <source>
        <dbReference type="EMBL" id="OQR96098.1"/>
    </source>
</evidence>
<feature type="region of interest" description="Disordered" evidence="1">
    <location>
        <begin position="33"/>
        <end position="93"/>
    </location>
</feature>
<feature type="compositionally biased region" description="Acidic residues" evidence="1">
    <location>
        <begin position="66"/>
        <end position="76"/>
    </location>
</feature>
<evidence type="ECO:0000313" key="3">
    <source>
        <dbReference type="Proteomes" id="UP000243579"/>
    </source>
</evidence>
<comment type="caution">
    <text evidence="2">The sequence shown here is derived from an EMBL/GenBank/DDBJ whole genome shotgun (WGS) entry which is preliminary data.</text>
</comment>
<dbReference type="AlphaFoldDB" id="A0A1V9ZDN8"/>
<keyword evidence="3" id="KW-1185">Reference proteome</keyword>
<protein>
    <submittedName>
        <fullName evidence="2">Uncharacterized protein</fullName>
    </submittedName>
</protein>